<dbReference type="SUPFAM" id="SSF54523">
    <property type="entry name" value="Pili subunits"/>
    <property type="match status" value="1"/>
</dbReference>
<evidence type="ECO:0000256" key="1">
    <source>
        <dbReference type="SAM" id="MobiDB-lite"/>
    </source>
</evidence>
<dbReference type="STRING" id="1802660.A2735_02945"/>
<feature type="region of interest" description="Disordered" evidence="1">
    <location>
        <begin position="1"/>
        <end position="22"/>
    </location>
</feature>
<evidence type="ECO:0000313" key="3">
    <source>
        <dbReference type="EMBL" id="OGM97893.1"/>
    </source>
</evidence>
<gene>
    <name evidence="3" type="ORF">A2735_02945</name>
</gene>
<dbReference type="Proteomes" id="UP000178520">
    <property type="component" value="Unassembled WGS sequence"/>
</dbReference>
<name>A0A1F8EAQ3_9BACT</name>
<reference evidence="3 4" key="1">
    <citation type="journal article" date="2016" name="Nat. Commun.">
        <title>Thousands of microbial genomes shed light on interconnected biogeochemical processes in an aquifer system.</title>
        <authorList>
            <person name="Anantharaman K."/>
            <person name="Brown C.T."/>
            <person name="Hug L.A."/>
            <person name="Sharon I."/>
            <person name="Castelle C.J."/>
            <person name="Probst A.J."/>
            <person name="Thomas B.C."/>
            <person name="Singh A."/>
            <person name="Wilkins M.J."/>
            <person name="Karaoz U."/>
            <person name="Brodie E.L."/>
            <person name="Williams K.H."/>
            <person name="Hubbard S.S."/>
            <person name="Banfield J.F."/>
        </authorList>
    </citation>
    <scope>NUCLEOTIDE SEQUENCE [LARGE SCALE GENOMIC DNA]</scope>
</reference>
<dbReference type="AlphaFoldDB" id="A0A1F8EAQ3"/>
<dbReference type="InterPro" id="IPR012902">
    <property type="entry name" value="N_methyl_site"/>
</dbReference>
<organism evidence="3 4">
    <name type="scientific">Candidatus Yanofskybacteria bacterium RIFCSPHIGHO2_01_FULL_41_21</name>
    <dbReference type="NCBI Taxonomy" id="1802660"/>
    <lineage>
        <taxon>Bacteria</taxon>
        <taxon>Candidatus Yanofskyibacteriota</taxon>
    </lineage>
</organism>
<protein>
    <recommendedName>
        <fullName evidence="5">Type II secretion system protein GspH</fullName>
    </recommendedName>
</protein>
<keyword evidence="2" id="KW-1133">Transmembrane helix</keyword>
<dbReference type="NCBIfam" id="TIGR02532">
    <property type="entry name" value="IV_pilin_GFxxxE"/>
    <property type="match status" value="1"/>
</dbReference>
<comment type="caution">
    <text evidence="3">The sequence shown here is derived from an EMBL/GenBank/DDBJ whole genome shotgun (WGS) entry which is preliminary data.</text>
</comment>
<accession>A0A1F8EAQ3</accession>
<keyword evidence="2" id="KW-0472">Membrane</keyword>
<dbReference type="Pfam" id="PF07963">
    <property type="entry name" value="N_methyl"/>
    <property type="match status" value="1"/>
</dbReference>
<evidence type="ECO:0008006" key="5">
    <source>
        <dbReference type="Google" id="ProtNLM"/>
    </source>
</evidence>
<feature type="transmembrane region" description="Helical" evidence="2">
    <location>
        <begin position="41"/>
        <end position="64"/>
    </location>
</feature>
<dbReference type="PROSITE" id="PS00409">
    <property type="entry name" value="PROKAR_NTER_METHYL"/>
    <property type="match status" value="1"/>
</dbReference>
<evidence type="ECO:0000256" key="2">
    <source>
        <dbReference type="SAM" id="Phobius"/>
    </source>
</evidence>
<proteinExistence type="predicted"/>
<dbReference type="Gene3D" id="3.30.700.10">
    <property type="entry name" value="Glycoprotein, Type 4 Pilin"/>
    <property type="match status" value="1"/>
</dbReference>
<sequence length="214" mass="23566">MKYSHSRHFSDKRGPVPPLKSRATSRHANLNFLKKYDSSTAGFTLVEILVVAAIIGFLSTSLILNFSRSRINIEQNANLVMATIREAQSKTVSSTIYNGYNPCGYGVHYISPTQLAIYVGPDAATADPSCATMDKRYNANRDSILITRTFIDSRVEMKNPFLDIFFLPPDPKTYLDNDASLNGSPISIQIGVAGEACSQNCRTISIDPSGKIEY</sequence>
<dbReference type="InterPro" id="IPR045584">
    <property type="entry name" value="Pilin-like"/>
</dbReference>
<evidence type="ECO:0000313" key="4">
    <source>
        <dbReference type="Proteomes" id="UP000178520"/>
    </source>
</evidence>
<dbReference type="EMBL" id="MGJA01000007">
    <property type="protein sequence ID" value="OGM97893.1"/>
    <property type="molecule type" value="Genomic_DNA"/>
</dbReference>
<keyword evidence="2" id="KW-0812">Transmembrane</keyword>